<gene>
    <name evidence="2" type="ORF">MANES_02G042600</name>
</gene>
<dbReference type="InterPro" id="IPR045237">
    <property type="entry name" value="COPS7/eIF3m"/>
</dbReference>
<feature type="transmembrane region" description="Helical" evidence="1">
    <location>
        <begin position="100"/>
        <end position="122"/>
    </location>
</feature>
<keyword evidence="1" id="KW-1133">Transmembrane helix</keyword>
<dbReference type="EMBL" id="CM004388">
    <property type="protein sequence ID" value="OAY56762.1"/>
    <property type="molecule type" value="Genomic_DNA"/>
</dbReference>
<dbReference type="PANTHER" id="PTHR15350">
    <property type="entry name" value="COP9 SIGNALOSOME COMPLEX SUBUNIT 7/DENDRITIC CELL PROTEIN GA17"/>
    <property type="match status" value="1"/>
</dbReference>
<evidence type="ECO:0000256" key="1">
    <source>
        <dbReference type="SAM" id="Phobius"/>
    </source>
</evidence>
<sequence>MFKFKMRIKRHVVVHEINRLSSRTQVMEKAEEPARPTSHPHIFSFSEILAVSSVLQLEGTENSAQLHLLRLFDYGTWRDYTILKLKQLTVVTLAESNKALLSLSCFNPLIVFYVSFSVVFRGITWFSHDALEVSSVHELEDFLINDCIYRVYTVICLIFNRTMK</sequence>
<keyword evidence="1" id="KW-0472">Membrane</keyword>
<feature type="transmembrane region" description="Helical" evidence="1">
    <location>
        <begin position="142"/>
        <end position="160"/>
    </location>
</feature>
<protein>
    <submittedName>
        <fullName evidence="2">Uncharacterized protein</fullName>
    </submittedName>
</protein>
<dbReference type="AlphaFoldDB" id="A0A2C9WCA2"/>
<dbReference type="PANTHER" id="PTHR15350:SF17">
    <property type="entry name" value="COMPLEX SUBUNIT 7A, PUTATIVE-RELATED"/>
    <property type="match status" value="1"/>
</dbReference>
<name>A0A2C9WCA2_MANES</name>
<organism evidence="2">
    <name type="scientific">Manihot esculenta</name>
    <name type="common">Cassava</name>
    <name type="synonym">Jatropha manihot</name>
    <dbReference type="NCBI Taxonomy" id="3983"/>
    <lineage>
        <taxon>Eukaryota</taxon>
        <taxon>Viridiplantae</taxon>
        <taxon>Streptophyta</taxon>
        <taxon>Embryophyta</taxon>
        <taxon>Tracheophyta</taxon>
        <taxon>Spermatophyta</taxon>
        <taxon>Magnoliopsida</taxon>
        <taxon>eudicotyledons</taxon>
        <taxon>Gunneridae</taxon>
        <taxon>Pentapetalae</taxon>
        <taxon>rosids</taxon>
        <taxon>fabids</taxon>
        <taxon>Malpighiales</taxon>
        <taxon>Euphorbiaceae</taxon>
        <taxon>Crotonoideae</taxon>
        <taxon>Manihoteae</taxon>
        <taxon>Manihot</taxon>
    </lineage>
</organism>
<evidence type="ECO:0000313" key="2">
    <source>
        <dbReference type="EMBL" id="OAY56762.1"/>
    </source>
</evidence>
<accession>A0A2C9WCA2</accession>
<proteinExistence type="predicted"/>
<keyword evidence="1" id="KW-0812">Transmembrane</keyword>
<dbReference type="STRING" id="3983.A0A2C9WCA2"/>
<reference evidence="2" key="1">
    <citation type="submission" date="2016-02" db="EMBL/GenBank/DDBJ databases">
        <title>WGS assembly of Manihot esculenta.</title>
        <authorList>
            <person name="Bredeson J.V."/>
            <person name="Prochnik S.E."/>
            <person name="Lyons J.B."/>
            <person name="Schmutz J."/>
            <person name="Grimwood J."/>
            <person name="Vrebalov J."/>
            <person name="Bart R.S."/>
            <person name="Amuge T."/>
            <person name="Ferguson M.E."/>
            <person name="Green R."/>
            <person name="Putnam N."/>
            <person name="Stites J."/>
            <person name="Rounsley S."/>
            <person name="Rokhsar D.S."/>
        </authorList>
    </citation>
    <scope>NUCLEOTIDE SEQUENCE [LARGE SCALE GENOMIC DNA]</scope>
    <source>
        <tissue evidence="2">Leaf</tissue>
    </source>
</reference>